<comment type="caution">
    <text evidence="2">The sequence shown here is derived from an EMBL/GenBank/DDBJ whole genome shotgun (WGS) entry which is preliminary data.</text>
</comment>
<keyword evidence="3" id="KW-1185">Reference proteome</keyword>
<dbReference type="EMBL" id="BAAABV010000023">
    <property type="protein sequence ID" value="GAA0309380.1"/>
    <property type="molecule type" value="Genomic_DNA"/>
</dbReference>
<sequence>MLQAHKVASSASACRGVGNDFTSTTSFTSTTLLGTLGQIHSNTANPFITGPWSKASRHPTGDGPASAH</sequence>
<proteinExistence type="predicted"/>
<feature type="region of interest" description="Disordered" evidence="1">
    <location>
        <begin position="1"/>
        <end position="22"/>
    </location>
</feature>
<organism evidence="2 3">
    <name type="scientific">Streptomyces polychromogenes</name>
    <dbReference type="NCBI Taxonomy" id="67342"/>
    <lineage>
        <taxon>Bacteria</taxon>
        <taxon>Bacillati</taxon>
        <taxon>Actinomycetota</taxon>
        <taxon>Actinomycetes</taxon>
        <taxon>Kitasatosporales</taxon>
        <taxon>Streptomycetaceae</taxon>
        <taxon>Streptomyces</taxon>
    </lineage>
</organism>
<name>A0ABN0VL16_9ACTN</name>
<feature type="region of interest" description="Disordered" evidence="1">
    <location>
        <begin position="44"/>
        <end position="68"/>
    </location>
</feature>
<reference evidence="2 3" key="1">
    <citation type="journal article" date="2019" name="Int. J. Syst. Evol. Microbiol.">
        <title>The Global Catalogue of Microorganisms (GCM) 10K type strain sequencing project: providing services to taxonomists for standard genome sequencing and annotation.</title>
        <authorList>
            <consortium name="The Broad Institute Genomics Platform"/>
            <consortium name="The Broad Institute Genome Sequencing Center for Infectious Disease"/>
            <person name="Wu L."/>
            <person name="Ma J."/>
        </authorList>
    </citation>
    <scope>NUCLEOTIDE SEQUENCE [LARGE SCALE GENOMIC DNA]</scope>
    <source>
        <strain evidence="2 3">JCM 4505</strain>
    </source>
</reference>
<gene>
    <name evidence="2" type="ORF">GCM10010302_55140</name>
</gene>
<evidence type="ECO:0000313" key="2">
    <source>
        <dbReference type="EMBL" id="GAA0309380.1"/>
    </source>
</evidence>
<dbReference type="Proteomes" id="UP001501867">
    <property type="component" value="Unassembled WGS sequence"/>
</dbReference>
<protein>
    <submittedName>
        <fullName evidence="2">Uncharacterized protein</fullName>
    </submittedName>
</protein>
<evidence type="ECO:0000256" key="1">
    <source>
        <dbReference type="SAM" id="MobiDB-lite"/>
    </source>
</evidence>
<evidence type="ECO:0000313" key="3">
    <source>
        <dbReference type="Proteomes" id="UP001501867"/>
    </source>
</evidence>
<accession>A0ABN0VL16</accession>